<evidence type="ECO:0000256" key="1">
    <source>
        <dbReference type="SAM" id="SignalP"/>
    </source>
</evidence>
<accession>A0A099U1P0</accession>
<sequence length="494" mass="56654">MKNFIFFTIFAFVLCLCACSITEERIKAEYDKSDYKKTYRSIQKTISSNNNNVLLWQMQSGFLTFSQFGPVFSLIDLEKAESIYKKYEQEGILSSTFSSMAATLSNDNAIPYKGNVYEGSLLNFYKALAYSSIGDFVNARVEFNRANDRQRRAKEYYKKEIQKAHDNAIKNANKKKESKDYTLNTSKSSINNIIKLKYSNLDNFAIYKDLINPIIPYTSGIFFMIENDYSKAVDLLKESYGISRSDVILSDMELLESRRFEKDINNYTWFIVEDGDISRKQGNTFSTPIIINSNITSINLAMPTIYNIKPNFNNYKINDYKTDRIVELSNIFVSEFEKQLPSIITRAIIGAIVKFITIYAISGATSGDYDSIAGLFANIAFSLMTYPDTRNSFVLANSIHVVRIPNDIENVTLYGDNTKLLNIKLTQDCNSIGKRIESSKDFTTLIEKDPNDFNTRIKLFEKYKKSKDICTKTDNIVYVRVRNNMATHFIIKGD</sequence>
<reference evidence="2 5" key="2">
    <citation type="submission" date="2018-06" db="EMBL/GenBank/DDBJ databases">
        <authorList>
            <consortium name="Pathogen Informatics"/>
            <person name="Doyle S."/>
        </authorList>
    </citation>
    <scope>NUCLEOTIDE SEQUENCE [LARGE SCALE GENOMIC DNA]</scope>
    <source>
        <strain evidence="2 5">NCTC12714</strain>
    </source>
</reference>
<dbReference type="Proteomes" id="UP000029922">
    <property type="component" value="Unassembled WGS sequence"/>
</dbReference>
<evidence type="ECO:0000313" key="4">
    <source>
        <dbReference type="Proteomes" id="UP000029922"/>
    </source>
</evidence>
<dbReference type="EMBL" id="JRPD02000004">
    <property type="protein sequence ID" value="TLE00924.1"/>
    <property type="molecule type" value="Genomic_DNA"/>
</dbReference>
<organism evidence="2 5">
    <name type="scientific">Helicobacter muridarum</name>
    <dbReference type="NCBI Taxonomy" id="216"/>
    <lineage>
        <taxon>Bacteria</taxon>
        <taxon>Pseudomonadati</taxon>
        <taxon>Campylobacterota</taxon>
        <taxon>Epsilonproteobacteria</taxon>
        <taxon>Campylobacterales</taxon>
        <taxon>Helicobacteraceae</taxon>
        <taxon>Helicobacter</taxon>
    </lineage>
</organism>
<evidence type="ECO:0000313" key="5">
    <source>
        <dbReference type="Proteomes" id="UP000255139"/>
    </source>
</evidence>
<dbReference type="OrthoDB" id="5329991at2"/>
<protein>
    <submittedName>
        <fullName evidence="2">Uncharacterized protein conserved in bacteria</fullName>
    </submittedName>
</protein>
<reference evidence="3 4" key="1">
    <citation type="journal article" date="2014" name="Genome Announc.">
        <title>Draft genome sequences of eight enterohepatic helicobacter species isolated from both laboratory and wild rodents.</title>
        <authorList>
            <person name="Sheh A."/>
            <person name="Shen Z."/>
            <person name="Fox J.G."/>
        </authorList>
    </citation>
    <scope>NUCLEOTIDE SEQUENCE [LARGE SCALE GENOMIC DNA]</scope>
    <source>
        <strain evidence="3 4">ST1</strain>
    </source>
</reference>
<feature type="signal peptide" evidence="1">
    <location>
        <begin position="1"/>
        <end position="18"/>
    </location>
</feature>
<dbReference type="EMBL" id="UGJE01000002">
    <property type="protein sequence ID" value="STQ86701.1"/>
    <property type="molecule type" value="Genomic_DNA"/>
</dbReference>
<dbReference type="RefSeq" id="WP_034556891.1">
    <property type="nucleotide sequence ID" value="NZ_FZML01000019.1"/>
</dbReference>
<keyword evidence="5" id="KW-1185">Reference proteome</keyword>
<feature type="chain" id="PRO_5036291185" evidence="1">
    <location>
        <begin position="19"/>
        <end position="494"/>
    </location>
</feature>
<proteinExistence type="predicted"/>
<dbReference type="STRING" id="216.LS73_01455"/>
<evidence type="ECO:0000313" key="2">
    <source>
        <dbReference type="EMBL" id="STQ86701.1"/>
    </source>
</evidence>
<dbReference type="AlphaFoldDB" id="A0A099U1P0"/>
<keyword evidence="1" id="KW-0732">Signal</keyword>
<name>A0A099U1P0_9HELI</name>
<dbReference type="Proteomes" id="UP000255139">
    <property type="component" value="Unassembled WGS sequence"/>
</dbReference>
<gene>
    <name evidence="3" type="ORF">LS73_003220</name>
    <name evidence="2" type="ORF">NCTC12714_01512</name>
</gene>
<evidence type="ECO:0000313" key="3">
    <source>
        <dbReference type="EMBL" id="TLE00924.1"/>
    </source>
</evidence>